<dbReference type="OMA" id="GHCICNS"/>
<evidence type="ECO:0000313" key="9">
    <source>
        <dbReference type="Proteomes" id="UP000645676"/>
    </source>
</evidence>
<dbReference type="InterPro" id="IPR006655">
    <property type="entry name" value="Mopterin_OxRdtase_prok_CS"/>
</dbReference>
<dbReference type="SMART" id="SM00926">
    <property type="entry name" value="Molybdop_Fe4S4"/>
    <property type="match status" value="1"/>
</dbReference>
<dbReference type="InterPro" id="IPR027467">
    <property type="entry name" value="MopterinOxRdtase_cofactor_BS"/>
</dbReference>
<dbReference type="InterPro" id="IPR050123">
    <property type="entry name" value="Prok_molybdopt-oxidoreductase"/>
</dbReference>
<dbReference type="GO" id="GO:0046872">
    <property type="term" value="F:metal ion binding"/>
    <property type="evidence" value="ECO:0007669"/>
    <property type="project" value="UniProtKB-KW"/>
</dbReference>
<accession>A0A832WJ77</accession>
<evidence type="ECO:0000256" key="2">
    <source>
        <dbReference type="ARBA" id="ARBA00022485"/>
    </source>
</evidence>
<protein>
    <submittedName>
        <fullName evidence="8">Molybdopterin-dependent oxidoreductase</fullName>
    </submittedName>
</protein>
<dbReference type="PANTHER" id="PTHR43105:SF14">
    <property type="entry name" value="FORMATE DEHYDROGENASE H"/>
    <property type="match status" value="1"/>
</dbReference>
<dbReference type="PANTHER" id="PTHR43105">
    <property type="entry name" value="RESPIRATORY NITRATE REDUCTASE"/>
    <property type="match status" value="1"/>
</dbReference>
<evidence type="ECO:0000256" key="6">
    <source>
        <dbReference type="ARBA" id="ARBA00023014"/>
    </source>
</evidence>
<dbReference type="EMBL" id="DUJR01000030">
    <property type="protein sequence ID" value="HII60079.1"/>
    <property type="molecule type" value="Genomic_DNA"/>
</dbReference>
<gene>
    <name evidence="8" type="ORF">HA335_05880</name>
</gene>
<sequence>MKVVHTICPGCSVGCGIDLIVKDDKVVGTYPYKRHPINEGKNCSNGKNSYKIIYHEKRLKKPLIKKNGKLVEATWDEALSFIAEKLKNYNADDITFIASGKCTNEDNYALKKLVDSLKAKIGHCICNSPKVNYAEVSTTIDDIENAKNIIIIGDVFSEHALIGRKVIKAKEKGSKVTIFNTEEKEILKLNADEFVKVDSYLGVDLSNVDKNTIIIINAPVNVDEIIKTAKENKAKVLPVAKHCNTVGATLIGIPALNKDEYFELLKNSKFLYIMGENPALVDKDVLKNVEFLVVQDIIMTETAEMADVVLPSTCWAEKDGTFINTDKRIQKINKAVNPPGDAMDDWLIIKSLAEKLGSDLGFNSLEDIQQDIHRNKLL</sequence>
<dbReference type="RefSeq" id="WP_010869499.1">
    <property type="nucleotide sequence ID" value="NC_000909.1"/>
</dbReference>
<dbReference type="Gene3D" id="2.20.25.90">
    <property type="entry name" value="ADC-like domains"/>
    <property type="match status" value="1"/>
</dbReference>
<dbReference type="PROSITE" id="PS00490">
    <property type="entry name" value="MOLYBDOPTERIN_PROK_2"/>
    <property type="match status" value="1"/>
</dbReference>
<dbReference type="Pfam" id="PF04879">
    <property type="entry name" value="Molybdop_Fe4S4"/>
    <property type="match status" value="1"/>
</dbReference>
<comment type="caution">
    <text evidence="8">The sequence shown here is derived from an EMBL/GenBank/DDBJ whole genome shotgun (WGS) entry which is preliminary data.</text>
</comment>
<dbReference type="Gene3D" id="3.40.50.740">
    <property type="match status" value="2"/>
</dbReference>
<comment type="similarity">
    <text evidence="1">Belongs to the prokaryotic molybdopterin-containing oxidoreductase family.</text>
</comment>
<dbReference type="GO" id="GO:0016020">
    <property type="term" value="C:membrane"/>
    <property type="evidence" value="ECO:0007669"/>
    <property type="project" value="TreeGrafter"/>
</dbReference>
<proteinExistence type="inferred from homology"/>
<evidence type="ECO:0000259" key="7">
    <source>
        <dbReference type="PROSITE" id="PS51669"/>
    </source>
</evidence>
<dbReference type="Proteomes" id="UP000645676">
    <property type="component" value="Unassembled WGS sequence"/>
</dbReference>
<keyword evidence="2" id="KW-0004">4Fe-4S</keyword>
<dbReference type="PROSITE" id="PS00551">
    <property type="entry name" value="MOLYBDOPTERIN_PROK_1"/>
    <property type="match status" value="1"/>
</dbReference>
<keyword evidence="3" id="KW-0479">Metal-binding</keyword>
<dbReference type="GO" id="GO:0003954">
    <property type="term" value="F:NADH dehydrogenase activity"/>
    <property type="evidence" value="ECO:0007669"/>
    <property type="project" value="TreeGrafter"/>
</dbReference>
<evidence type="ECO:0000256" key="4">
    <source>
        <dbReference type="ARBA" id="ARBA00023002"/>
    </source>
</evidence>
<dbReference type="Pfam" id="PF00384">
    <property type="entry name" value="Molybdopterin"/>
    <property type="match status" value="2"/>
</dbReference>
<evidence type="ECO:0000256" key="3">
    <source>
        <dbReference type="ARBA" id="ARBA00022723"/>
    </source>
</evidence>
<keyword evidence="5" id="KW-0408">Iron</keyword>
<dbReference type="SUPFAM" id="SSF53706">
    <property type="entry name" value="Formate dehydrogenase/DMSO reductase, domains 1-3"/>
    <property type="match status" value="1"/>
</dbReference>
<feature type="domain" description="4Fe-4S Mo/W bis-MGD-type" evidence="7">
    <location>
        <begin position="1"/>
        <end position="57"/>
    </location>
</feature>
<evidence type="ECO:0000256" key="1">
    <source>
        <dbReference type="ARBA" id="ARBA00010312"/>
    </source>
</evidence>
<dbReference type="InterPro" id="IPR006963">
    <property type="entry name" value="Mopterin_OxRdtase_4Fe-4S_dom"/>
</dbReference>
<dbReference type="InterPro" id="IPR006656">
    <property type="entry name" value="Mopterin_OxRdtase"/>
</dbReference>
<dbReference type="PROSITE" id="PS51669">
    <property type="entry name" value="4FE4S_MOW_BIS_MGD"/>
    <property type="match status" value="1"/>
</dbReference>
<dbReference type="AlphaFoldDB" id="A0A832WJ77"/>
<dbReference type="GO" id="GO:0051539">
    <property type="term" value="F:4 iron, 4 sulfur cluster binding"/>
    <property type="evidence" value="ECO:0007669"/>
    <property type="project" value="UniProtKB-KW"/>
</dbReference>
<keyword evidence="4" id="KW-0560">Oxidoreductase</keyword>
<evidence type="ECO:0000256" key="5">
    <source>
        <dbReference type="ARBA" id="ARBA00023004"/>
    </source>
</evidence>
<dbReference type="GO" id="GO:0022904">
    <property type="term" value="P:respiratory electron transport chain"/>
    <property type="evidence" value="ECO:0007669"/>
    <property type="project" value="TreeGrafter"/>
</dbReference>
<name>A0A832WJ77_9EURY</name>
<organism evidence="8 9">
    <name type="scientific">Methanocaldococcus jannaschii</name>
    <dbReference type="NCBI Taxonomy" id="2190"/>
    <lineage>
        <taxon>Archaea</taxon>
        <taxon>Methanobacteriati</taxon>
        <taxon>Methanobacteriota</taxon>
        <taxon>Methanomada group</taxon>
        <taxon>Methanococci</taxon>
        <taxon>Methanococcales</taxon>
        <taxon>Methanocaldococcaceae</taxon>
        <taxon>Methanocaldococcus</taxon>
    </lineage>
</organism>
<dbReference type="SMR" id="A0A832WJ77"/>
<keyword evidence="6" id="KW-0411">Iron-sulfur</keyword>
<evidence type="ECO:0000313" key="8">
    <source>
        <dbReference type="EMBL" id="HII60079.1"/>
    </source>
</evidence>
<dbReference type="Gene3D" id="3.40.228.10">
    <property type="entry name" value="Dimethylsulfoxide Reductase, domain 2"/>
    <property type="match status" value="1"/>
</dbReference>
<reference evidence="8" key="1">
    <citation type="journal article" date="2020" name="bioRxiv">
        <title>A rank-normalized archaeal taxonomy based on genome phylogeny resolves widespread incomplete and uneven classifications.</title>
        <authorList>
            <person name="Rinke C."/>
            <person name="Chuvochina M."/>
            <person name="Mussig A.J."/>
            <person name="Chaumeil P.-A."/>
            <person name="Waite D.W."/>
            <person name="Whitman W.B."/>
            <person name="Parks D.H."/>
            <person name="Hugenholtz P."/>
        </authorList>
    </citation>
    <scope>NUCLEOTIDE SEQUENCE</scope>
    <source>
        <strain evidence="8">UBA8849</strain>
    </source>
</reference>